<feature type="domain" description="C-type lectin" evidence="7">
    <location>
        <begin position="161"/>
        <end position="230"/>
    </location>
</feature>
<keyword evidence="6" id="KW-0812">Transmembrane</keyword>
<feature type="compositionally biased region" description="Low complexity" evidence="5">
    <location>
        <begin position="8"/>
        <end position="29"/>
    </location>
</feature>
<keyword evidence="1" id="KW-0430">Lectin</keyword>
<feature type="domain" description="C-type lectin" evidence="7">
    <location>
        <begin position="635"/>
        <end position="699"/>
    </location>
</feature>
<dbReference type="InterPro" id="IPR016186">
    <property type="entry name" value="C-type_lectin-like/link_sf"/>
</dbReference>
<dbReference type="SUPFAM" id="SSF56436">
    <property type="entry name" value="C-type lectin-like"/>
    <property type="match status" value="2"/>
</dbReference>
<organism evidence="8 9">
    <name type="scientific">Bos mutus</name>
    <name type="common">wild yak</name>
    <dbReference type="NCBI Taxonomy" id="72004"/>
    <lineage>
        <taxon>Eukaryota</taxon>
        <taxon>Metazoa</taxon>
        <taxon>Chordata</taxon>
        <taxon>Craniata</taxon>
        <taxon>Vertebrata</taxon>
        <taxon>Euteleostomi</taxon>
        <taxon>Mammalia</taxon>
        <taxon>Eutheria</taxon>
        <taxon>Laurasiatheria</taxon>
        <taxon>Artiodactyla</taxon>
        <taxon>Ruminantia</taxon>
        <taxon>Pecora</taxon>
        <taxon>Bovidae</taxon>
        <taxon>Bovinae</taxon>
        <taxon>Bos</taxon>
    </lineage>
</organism>
<evidence type="ECO:0000256" key="2">
    <source>
        <dbReference type="ARBA" id="ARBA00023157"/>
    </source>
</evidence>
<dbReference type="GO" id="GO:0005886">
    <property type="term" value="C:plasma membrane"/>
    <property type="evidence" value="ECO:0007669"/>
    <property type="project" value="TreeGrafter"/>
</dbReference>
<accession>A0A6B0QX63</accession>
<dbReference type="PANTHER" id="PTHR46490:SF3">
    <property type="entry name" value="C-TYPE LECTIN DOMAIN-CONTAINING PROTEIN"/>
    <property type="match status" value="1"/>
</dbReference>
<dbReference type="InterPro" id="IPR016187">
    <property type="entry name" value="CTDL_fold"/>
</dbReference>
<keyword evidence="6" id="KW-1133">Transmembrane helix</keyword>
<dbReference type="InterPro" id="IPR001304">
    <property type="entry name" value="C-type_lectin-like"/>
</dbReference>
<dbReference type="GO" id="GO:0030246">
    <property type="term" value="F:carbohydrate binding"/>
    <property type="evidence" value="ECO:0007669"/>
    <property type="project" value="UniProtKB-KW"/>
</dbReference>
<dbReference type="Gene3D" id="3.10.100.10">
    <property type="entry name" value="Mannose-Binding Protein A, subunit A"/>
    <property type="match status" value="2"/>
</dbReference>
<feature type="coiled-coil region" evidence="4">
    <location>
        <begin position="112"/>
        <end position="146"/>
    </location>
</feature>
<keyword evidence="4" id="KW-0175">Coiled coil</keyword>
<evidence type="ECO:0000313" key="8">
    <source>
        <dbReference type="EMBL" id="MXQ79923.1"/>
    </source>
</evidence>
<keyword evidence="2" id="KW-1015">Disulfide bond</keyword>
<name>A0A6B0QX63_9CETA</name>
<evidence type="ECO:0000256" key="1">
    <source>
        <dbReference type="ARBA" id="ARBA00022734"/>
    </source>
</evidence>
<evidence type="ECO:0000259" key="7">
    <source>
        <dbReference type="PROSITE" id="PS50041"/>
    </source>
</evidence>
<feature type="region of interest" description="Disordered" evidence="5">
    <location>
        <begin position="1"/>
        <end position="44"/>
    </location>
</feature>
<keyword evidence="6" id="KW-0472">Membrane</keyword>
<proteinExistence type="predicted"/>
<reference evidence="8" key="1">
    <citation type="submission" date="2019-10" db="EMBL/GenBank/DDBJ databases">
        <title>The sequence and de novo assembly of the wild yak genome.</title>
        <authorList>
            <person name="Liu Y."/>
        </authorList>
    </citation>
    <scope>NUCLEOTIDE SEQUENCE [LARGE SCALE GENOMIC DNA]</scope>
    <source>
        <strain evidence="8">WY2019</strain>
    </source>
</reference>
<dbReference type="AlphaFoldDB" id="A0A6B0QX63"/>
<dbReference type="GO" id="GO:0004888">
    <property type="term" value="F:transmembrane signaling receptor activity"/>
    <property type="evidence" value="ECO:0007669"/>
    <property type="project" value="TreeGrafter"/>
</dbReference>
<comment type="caution">
    <text evidence="8">The sequence shown here is derived from an EMBL/GenBank/DDBJ whole genome shotgun (WGS) entry which is preliminary data.</text>
</comment>
<dbReference type="PANTHER" id="PTHR46490">
    <property type="entry name" value="C-TYPE LECTIN DOMAIN FAMILY 12 MEMBER A-RELATED"/>
    <property type="match status" value="1"/>
</dbReference>
<dbReference type="InterPro" id="IPR052309">
    <property type="entry name" value="C-type_Lectin_Domain_Fam1"/>
</dbReference>
<protein>
    <recommendedName>
        <fullName evidence="7">C-type lectin domain-containing protein</fullName>
    </recommendedName>
</protein>
<dbReference type="EMBL" id="VBQZ03000003">
    <property type="protein sequence ID" value="MXQ79923.1"/>
    <property type="molecule type" value="Genomic_DNA"/>
</dbReference>
<dbReference type="PROSITE" id="PS50041">
    <property type="entry name" value="C_TYPE_LECTIN_2"/>
    <property type="match status" value="2"/>
</dbReference>
<evidence type="ECO:0000256" key="3">
    <source>
        <dbReference type="ARBA" id="ARBA00023180"/>
    </source>
</evidence>
<sequence length="990" mass="115282">MSDASDCEQPPENTEQTETIPIVDLEPSLALPPPPPEDEWGPIPEHTNVNASRFSFSLYGIIPVILGIFSLLLLMLCGFFGYQYFQSVQESESKMKSFNQWNESFQNKEKKFIQVQKLLDQNKEILEKLQNQNKNMTEALQELKAKGGDGCGSPLSHWVQHRDHCYYQTMKTVSWSECSDLCVFWNATFLNTERSRLMCILKLLAVNQTWLGLSYKEKDNEWKWEDGSLPSGLIKELYFTDLKFTHKIYKNVCNLRMDICHFKFGIKLENVLSLINEEKTFAYLRISLLELSKKYSKDFSKISDHWLLPDSAPIDPLRKKSGRELLEKIYISQITIEIIISFSADYCLKNVNYQAMRNIIEYFVGELKLQIGSYVKTSCVVFHSLIFLQIYLQVSEYDCFHLFPSLKKLKMLFPPLLLSCSLIFNTKEKGIKIELKESKSFQKKKKSLRICKTKNCIICKNCYMNFIASFMYYFKNNSWCKSSIQFSLTQFQQLFFEFVLRACSGQNGTYKESISRETDYRKKKNILEVKFFKTQQSFGYWSATPPIYKVASVSLESRDLVCGPDDNTACLACKVQVIEKISVLITIRELITIMIFAIVFSSREDQNQKISTVPTLSSKTGECSCDLCSTHWIGFGNSSYHLFSQARTWVESHAACAELNSHLLKIDTKGELEILSVLEAKGWIGLQISESWLWEDGTTGTEKPAKKKEIIMFFENHSNTLAKFLNFKCILSEENLSPKFLGSKYTNKLMTKSDFMNLANIENLIPPRNGFFKTTLAFQIIGMCELGKFGKSLEFSKINNKVQKCKRIRCLLKKKIFIIKIHFVTGLRIFRPETYSDFIFSIFILFRIFDFPTKFLFKFILQVGEYHCFCLFPSLKKLKLYVIFDININNQFIMYCSLGKNHFCKITLRAHFVNNVMKKKSFHVVIIDKKRKCILSILLKENKTIFLNKDCKNECIFHCLIRYNHHLTFSLTFLYCIDIKERHRKIPRLS</sequence>
<dbReference type="Pfam" id="PF00059">
    <property type="entry name" value="Lectin_C"/>
    <property type="match status" value="1"/>
</dbReference>
<dbReference type="Proteomes" id="UP000322234">
    <property type="component" value="Unassembled WGS sequence"/>
</dbReference>
<keyword evidence="3" id="KW-0325">Glycoprotein</keyword>
<evidence type="ECO:0000256" key="4">
    <source>
        <dbReference type="SAM" id="Coils"/>
    </source>
</evidence>
<feature type="transmembrane region" description="Helical" evidence="6">
    <location>
        <begin position="58"/>
        <end position="85"/>
    </location>
</feature>
<dbReference type="SMART" id="SM00034">
    <property type="entry name" value="CLECT"/>
    <property type="match status" value="2"/>
</dbReference>
<evidence type="ECO:0000313" key="9">
    <source>
        <dbReference type="Proteomes" id="UP000322234"/>
    </source>
</evidence>
<evidence type="ECO:0000256" key="6">
    <source>
        <dbReference type="SAM" id="Phobius"/>
    </source>
</evidence>
<dbReference type="GO" id="GO:0007165">
    <property type="term" value="P:signal transduction"/>
    <property type="evidence" value="ECO:0007669"/>
    <property type="project" value="TreeGrafter"/>
</dbReference>
<keyword evidence="9" id="KW-1185">Reference proteome</keyword>
<gene>
    <name evidence="8" type="ORF">E5288_WYG013653</name>
</gene>
<evidence type="ECO:0000256" key="5">
    <source>
        <dbReference type="SAM" id="MobiDB-lite"/>
    </source>
</evidence>